<dbReference type="PROSITE" id="PS50158">
    <property type="entry name" value="ZF_CCHC"/>
    <property type="match status" value="1"/>
</dbReference>
<proteinExistence type="predicted"/>
<dbReference type="Gene3D" id="4.10.60.10">
    <property type="entry name" value="Zinc finger, CCHC-type"/>
    <property type="match status" value="1"/>
</dbReference>
<dbReference type="Proteomes" id="UP000504635">
    <property type="component" value="Unplaced"/>
</dbReference>
<dbReference type="AlphaFoldDB" id="A0A6J2XNE1"/>
<protein>
    <submittedName>
        <fullName evidence="4">Uncharacterized protein LOC115879623</fullName>
    </submittedName>
</protein>
<dbReference type="SMART" id="SM00343">
    <property type="entry name" value="ZnF_C2HC"/>
    <property type="match status" value="2"/>
</dbReference>
<evidence type="ECO:0000313" key="4">
    <source>
        <dbReference type="RefSeq" id="XP_030752380.1"/>
    </source>
</evidence>
<dbReference type="InParanoid" id="A0A6J2XNE1"/>
<dbReference type="InterPro" id="IPR036875">
    <property type="entry name" value="Znf_CCHC_sf"/>
</dbReference>
<dbReference type="OrthoDB" id="10053966at2759"/>
<dbReference type="GO" id="GO:0003676">
    <property type="term" value="F:nucleic acid binding"/>
    <property type="evidence" value="ECO:0007669"/>
    <property type="project" value="InterPro"/>
</dbReference>
<evidence type="ECO:0000313" key="3">
    <source>
        <dbReference type="Proteomes" id="UP000504635"/>
    </source>
</evidence>
<reference evidence="4" key="1">
    <citation type="submission" date="2025-08" db="UniProtKB">
        <authorList>
            <consortium name="RefSeq"/>
        </authorList>
    </citation>
    <scope>IDENTIFICATION</scope>
    <source>
        <tissue evidence="4">Gonads</tissue>
    </source>
</reference>
<dbReference type="Pfam" id="PF00098">
    <property type="entry name" value="zf-CCHC"/>
    <property type="match status" value="1"/>
</dbReference>
<sequence length="174" mass="20059">MEEIKRRTQGPDETIGTYMAIMNRYFHRLQYPITEDAKLTILLRNIAPVYRNQLGAFEISSLAQLKTLCRRIEHRIQTEDYAPPLRKNQSLEPDLAYVDISQDIDELHVSPPQTSQSSNIHCSNQREVICNRCKKPGHRAIGCAEPAKLICYGCKREGHMKRDCRFSGNANRRS</sequence>
<keyword evidence="3" id="KW-1185">Reference proteome</keyword>
<dbReference type="KEGG" id="soy:115879623"/>
<evidence type="ECO:0000259" key="2">
    <source>
        <dbReference type="PROSITE" id="PS50158"/>
    </source>
</evidence>
<accession>A0A6J2XNE1</accession>
<name>A0A6J2XNE1_SITOR</name>
<dbReference type="RefSeq" id="XP_030752380.1">
    <property type="nucleotide sequence ID" value="XM_030896520.1"/>
</dbReference>
<organism evidence="3 4">
    <name type="scientific">Sitophilus oryzae</name>
    <name type="common">Rice weevil</name>
    <name type="synonym">Curculio oryzae</name>
    <dbReference type="NCBI Taxonomy" id="7048"/>
    <lineage>
        <taxon>Eukaryota</taxon>
        <taxon>Metazoa</taxon>
        <taxon>Ecdysozoa</taxon>
        <taxon>Arthropoda</taxon>
        <taxon>Hexapoda</taxon>
        <taxon>Insecta</taxon>
        <taxon>Pterygota</taxon>
        <taxon>Neoptera</taxon>
        <taxon>Endopterygota</taxon>
        <taxon>Coleoptera</taxon>
        <taxon>Polyphaga</taxon>
        <taxon>Cucujiformia</taxon>
        <taxon>Curculionidae</taxon>
        <taxon>Dryophthorinae</taxon>
        <taxon>Sitophilus</taxon>
    </lineage>
</organism>
<dbReference type="GO" id="GO:0008270">
    <property type="term" value="F:zinc ion binding"/>
    <property type="evidence" value="ECO:0007669"/>
    <property type="project" value="UniProtKB-KW"/>
</dbReference>
<dbReference type="SUPFAM" id="SSF57756">
    <property type="entry name" value="Retrovirus zinc finger-like domains"/>
    <property type="match status" value="1"/>
</dbReference>
<keyword evidence="1" id="KW-0479">Metal-binding</keyword>
<keyword evidence="1" id="KW-0863">Zinc-finger</keyword>
<dbReference type="GeneID" id="115879623"/>
<dbReference type="InterPro" id="IPR001878">
    <property type="entry name" value="Znf_CCHC"/>
</dbReference>
<evidence type="ECO:0000256" key="1">
    <source>
        <dbReference type="PROSITE-ProRule" id="PRU00047"/>
    </source>
</evidence>
<keyword evidence="1" id="KW-0862">Zinc</keyword>
<feature type="domain" description="CCHC-type" evidence="2">
    <location>
        <begin position="151"/>
        <end position="165"/>
    </location>
</feature>
<gene>
    <name evidence="4" type="primary">LOC115879623</name>
</gene>